<protein>
    <recommendedName>
        <fullName evidence="6">Precorrin-6A synthase [deacetylating]</fullName>
        <ecNumber evidence="6">2.1.1.152</ecNumber>
    </recommendedName>
</protein>
<dbReference type="AlphaFoldDB" id="A0A6N6MVX0"/>
<dbReference type="GO" id="GO:0032259">
    <property type="term" value="P:methylation"/>
    <property type="evidence" value="ECO:0007669"/>
    <property type="project" value="UniProtKB-KW"/>
</dbReference>
<dbReference type="GO" id="GO:0043819">
    <property type="term" value="F:precorrin-6A synthase (deacetylating) activity"/>
    <property type="evidence" value="ECO:0007669"/>
    <property type="project" value="UniProtKB-EC"/>
</dbReference>
<dbReference type="PANTHER" id="PTHR43467">
    <property type="entry name" value="COBALT-PRECORRIN-2 C(20)-METHYLTRANSFERASE"/>
    <property type="match status" value="1"/>
</dbReference>
<keyword evidence="2" id="KW-0169">Cobalamin biosynthesis</keyword>
<comment type="pathway">
    <text evidence="1">Cofactor biosynthesis; adenosylcobalamin biosynthesis.</text>
</comment>
<comment type="caution">
    <text evidence="8">The sequence shown here is derived from an EMBL/GenBank/DDBJ whole genome shotgun (WGS) entry which is preliminary data.</text>
</comment>
<evidence type="ECO:0000256" key="2">
    <source>
        <dbReference type="ARBA" id="ARBA00022573"/>
    </source>
</evidence>
<keyword evidence="5 6" id="KW-0949">S-adenosyl-L-methionine</keyword>
<feature type="domain" description="Tetrapyrrole methylase" evidence="7">
    <location>
        <begin position="3"/>
        <end position="222"/>
    </location>
</feature>
<dbReference type="CDD" id="cd11643">
    <property type="entry name" value="Precorrin-6A-synthase"/>
    <property type="match status" value="1"/>
</dbReference>
<dbReference type="GO" id="GO:0009236">
    <property type="term" value="P:cobalamin biosynthetic process"/>
    <property type="evidence" value="ECO:0007669"/>
    <property type="project" value="UniProtKB-KW"/>
</dbReference>
<evidence type="ECO:0000256" key="3">
    <source>
        <dbReference type="ARBA" id="ARBA00022603"/>
    </source>
</evidence>
<evidence type="ECO:0000256" key="1">
    <source>
        <dbReference type="ARBA" id="ARBA00004953"/>
    </source>
</evidence>
<dbReference type="PIRSF" id="PIRSF036525">
    <property type="entry name" value="CobF"/>
    <property type="match status" value="1"/>
</dbReference>
<dbReference type="NCBIfam" id="TIGR02434">
    <property type="entry name" value="CobF"/>
    <property type="match status" value="1"/>
</dbReference>
<dbReference type="InterPro" id="IPR012797">
    <property type="entry name" value="CobF"/>
</dbReference>
<keyword evidence="3 6" id="KW-0489">Methyltransferase</keyword>
<accession>A0A6N6MVX0</accession>
<gene>
    <name evidence="8" type="ORF">F6X51_12280</name>
</gene>
<evidence type="ECO:0000313" key="9">
    <source>
        <dbReference type="Proteomes" id="UP000441523"/>
    </source>
</evidence>
<dbReference type="Gene3D" id="3.30.950.10">
    <property type="entry name" value="Methyltransferase, Cobalt-precorrin-4 Transmethylase, Domain 2"/>
    <property type="match status" value="1"/>
</dbReference>
<dbReference type="InterPro" id="IPR014776">
    <property type="entry name" value="4pyrrole_Mease_sub2"/>
</dbReference>
<evidence type="ECO:0000313" key="8">
    <source>
        <dbReference type="EMBL" id="KAB1073130.1"/>
    </source>
</evidence>
<dbReference type="EMBL" id="VZZJ01000009">
    <property type="protein sequence ID" value="KAB1073130.1"/>
    <property type="molecule type" value="Genomic_DNA"/>
</dbReference>
<comment type="function">
    <text evidence="6">Catalyzes the methylation of C-1 in precorrin-5 and the subsequent extrusion of acetic acid from the resulting intermediate to form cobalt-precorrin-6A.</text>
</comment>
<dbReference type="RefSeq" id="WP_150963962.1">
    <property type="nucleotide sequence ID" value="NZ_VZZJ01000009.1"/>
</dbReference>
<dbReference type="PANTHER" id="PTHR43467:SF1">
    <property type="entry name" value="PRECORRIN-6A SYNTHASE [DEACETYLATING]"/>
    <property type="match status" value="1"/>
</dbReference>
<keyword evidence="4 6" id="KW-0808">Transferase</keyword>
<dbReference type="Proteomes" id="UP000441523">
    <property type="component" value="Unassembled WGS sequence"/>
</dbReference>
<comment type="catalytic activity">
    <reaction evidence="6">
        <text>precorrin-5 + S-adenosyl-L-methionine + H2O = precorrin-6A + acetate + S-adenosyl-L-homocysteine + 2 H(+)</text>
        <dbReference type="Rhea" id="RHEA:18261"/>
        <dbReference type="ChEBI" id="CHEBI:15377"/>
        <dbReference type="ChEBI" id="CHEBI:15378"/>
        <dbReference type="ChEBI" id="CHEBI:30089"/>
        <dbReference type="ChEBI" id="CHEBI:57856"/>
        <dbReference type="ChEBI" id="CHEBI:59789"/>
        <dbReference type="ChEBI" id="CHEBI:77871"/>
        <dbReference type="ChEBI" id="CHEBI:77872"/>
        <dbReference type="EC" id="2.1.1.152"/>
    </reaction>
</comment>
<dbReference type="SUPFAM" id="SSF53790">
    <property type="entry name" value="Tetrapyrrole methylase"/>
    <property type="match status" value="1"/>
</dbReference>
<name>A0A6N6MVX0_9HYPH</name>
<dbReference type="InterPro" id="IPR000878">
    <property type="entry name" value="4pyrrol_Mease"/>
</dbReference>
<evidence type="ECO:0000256" key="6">
    <source>
        <dbReference type="PIRNR" id="PIRNR036525"/>
    </source>
</evidence>
<sequence>MRKLRIIGIGAGNPEHLTLQAVRALEQVEAVFVLDKGEVKADLLRLRREICERFITRPFHFVEAQDPERDRNPQDYAAAVEAWHTARAILYETLIDRELGEGGCGAILVWGDPALYDSTLRIVDRIVARGRLALDYDVIPGISSVQALAASHRIALNRIGGPVHITTGRAIADGLPPDAESIVVMLDGDPRFDHLDPELTIYWGAYLGTPNEIVLSGRLGSIASEIRHVRAEARSRHGWIMDTYLLRKPDGR</sequence>
<dbReference type="InterPro" id="IPR014777">
    <property type="entry name" value="4pyrrole_Mease_sub1"/>
</dbReference>
<dbReference type="Pfam" id="PF00590">
    <property type="entry name" value="TP_methylase"/>
    <property type="match status" value="1"/>
</dbReference>
<evidence type="ECO:0000256" key="5">
    <source>
        <dbReference type="ARBA" id="ARBA00022691"/>
    </source>
</evidence>
<dbReference type="Gene3D" id="3.40.1010.10">
    <property type="entry name" value="Cobalt-precorrin-4 Transmethylase, Domain 1"/>
    <property type="match status" value="1"/>
</dbReference>
<reference evidence="8 9" key="1">
    <citation type="submission" date="2019-09" db="EMBL/GenBank/DDBJ databases">
        <title>YIM 132548 draft genome.</title>
        <authorList>
            <person name="Jiang L."/>
        </authorList>
    </citation>
    <scope>NUCLEOTIDE SEQUENCE [LARGE SCALE GENOMIC DNA]</scope>
    <source>
        <strain evidence="8 9">YIM 132548</strain>
    </source>
</reference>
<proteinExistence type="predicted"/>
<keyword evidence="9" id="KW-1185">Reference proteome</keyword>
<evidence type="ECO:0000259" key="7">
    <source>
        <dbReference type="Pfam" id="PF00590"/>
    </source>
</evidence>
<organism evidence="8 9">
    <name type="scientific">Methylobacterium planeticum</name>
    <dbReference type="NCBI Taxonomy" id="2615211"/>
    <lineage>
        <taxon>Bacteria</taxon>
        <taxon>Pseudomonadati</taxon>
        <taxon>Pseudomonadota</taxon>
        <taxon>Alphaproteobacteria</taxon>
        <taxon>Hyphomicrobiales</taxon>
        <taxon>Methylobacteriaceae</taxon>
        <taxon>Methylobacterium</taxon>
    </lineage>
</organism>
<evidence type="ECO:0000256" key="4">
    <source>
        <dbReference type="ARBA" id="ARBA00022679"/>
    </source>
</evidence>
<dbReference type="EC" id="2.1.1.152" evidence="6"/>
<dbReference type="InterPro" id="IPR035996">
    <property type="entry name" value="4pyrrol_Methylase_sf"/>
</dbReference>